<feature type="compositionally biased region" description="Polar residues" evidence="1">
    <location>
        <begin position="112"/>
        <end position="122"/>
    </location>
</feature>
<evidence type="ECO:0000313" key="2">
    <source>
        <dbReference type="EMBL" id="MEQ2311735.1"/>
    </source>
</evidence>
<protein>
    <submittedName>
        <fullName evidence="2">Uncharacterized protein</fullName>
    </submittedName>
</protein>
<comment type="caution">
    <text evidence="2">The sequence shown here is derived from an EMBL/GenBank/DDBJ whole genome shotgun (WGS) entry which is preliminary data.</text>
</comment>
<reference evidence="2 3" key="1">
    <citation type="submission" date="2021-06" db="EMBL/GenBank/DDBJ databases">
        <authorList>
            <person name="Palmer J.M."/>
        </authorList>
    </citation>
    <scope>NUCLEOTIDE SEQUENCE [LARGE SCALE GENOMIC DNA]</scope>
    <source>
        <strain evidence="2 3">AS_MEX2019</strain>
        <tissue evidence="2">Muscle</tissue>
    </source>
</reference>
<feature type="region of interest" description="Disordered" evidence="1">
    <location>
        <begin position="1"/>
        <end position="27"/>
    </location>
</feature>
<name>A0ABV1A1R8_9TELE</name>
<evidence type="ECO:0000313" key="3">
    <source>
        <dbReference type="Proteomes" id="UP001469553"/>
    </source>
</evidence>
<dbReference type="EMBL" id="JAHRIP010077441">
    <property type="protein sequence ID" value="MEQ2311735.1"/>
    <property type="molecule type" value="Genomic_DNA"/>
</dbReference>
<sequence length="122" mass="13158">MKAPSRKGVSGSVTATDGESGSVAVKRDSPVSVLGTVMKSASSSQHGRSCSHSLYVSKINFNSASIFTFTFLTCQLYMCSVGFENIIYNMQSVPAGPPQTVHNARRPEKMLQQRQEQTVPLA</sequence>
<proteinExistence type="predicted"/>
<organism evidence="2 3">
    <name type="scientific">Ameca splendens</name>
    <dbReference type="NCBI Taxonomy" id="208324"/>
    <lineage>
        <taxon>Eukaryota</taxon>
        <taxon>Metazoa</taxon>
        <taxon>Chordata</taxon>
        <taxon>Craniata</taxon>
        <taxon>Vertebrata</taxon>
        <taxon>Euteleostomi</taxon>
        <taxon>Actinopterygii</taxon>
        <taxon>Neopterygii</taxon>
        <taxon>Teleostei</taxon>
        <taxon>Neoteleostei</taxon>
        <taxon>Acanthomorphata</taxon>
        <taxon>Ovalentaria</taxon>
        <taxon>Atherinomorphae</taxon>
        <taxon>Cyprinodontiformes</taxon>
        <taxon>Goodeidae</taxon>
        <taxon>Ameca</taxon>
    </lineage>
</organism>
<dbReference type="Proteomes" id="UP001469553">
    <property type="component" value="Unassembled WGS sequence"/>
</dbReference>
<gene>
    <name evidence="2" type="ORF">AMECASPLE_023711</name>
</gene>
<keyword evidence="3" id="KW-1185">Reference proteome</keyword>
<evidence type="ECO:0000256" key="1">
    <source>
        <dbReference type="SAM" id="MobiDB-lite"/>
    </source>
</evidence>
<accession>A0ABV1A1R8</accession>
<feature type="region of interest" description="Disordered" evidence="1">
    <location>
        <begin position="97"/>
        <end position="122"/>
    </location>
</feature>